<organism evidence="1 2">
    <name type="scientific">Mycobacterium kansasii</name>
    <dbReference type="NCBI Taxonomy" id="1768"/>
    <lineage>
        <taxon>Bacteria</taxon>
        <taxon>Bacillati</taxon>
        <taxon>Actinomycetota</taxon>
        <taxon>Actinomycetes</taxon>
        <taxon>Mycobacteriales</taxon>
        <taxon>Mycobacteriaceae</taxon>
        <taxon>Mycobacterium</taxon>
    </lineage>
</organism>
<name>A0A7G1IF11_MYCKA</name>
<dbReference type="Proteomes" id="UP000516380">
    <property type="component" value="Chromosome"/>
</dbReference>
<evidence type="ECO:0000313" key="2">
    <source>
        <dbReference type="Proteomes" id="UP000516380"/>
    </source>
</evidence>
<keyword evidence="2" id="KW-1185">Reference proteome</keyword>
<dbReference type="AlphaFoldDB" id="A0A7G1IF11"/>
<gene>
    <name evidence="1" type="ORF">NIIDMKKI_39790</name>
</gene>
<reference evidence="1 2" key="1">
    <citation type="submission" date="2020-07" db="EMBL/GenBank/DDBJ databases">
        <title>Mycobacterium kansasii (former subtype) with zoonotic potential isolated from diseased indoor pet cat, Japan.</title>
        <authorList>
            <person name="Fukano H."/>
            <person name="Terazono T."/>
            <person name="Hoshino Y."/>
        </authorList>
    </citation>
    <scope>NUCLEOTIDE SEQUENCE [LARGE SCALE GENOMIC DNA]</scope>
    <source>
        <strain evidence="1 2">Kuro-I</strain>
    </source>
</reference>
<protein>
    <submittedName>
        <fullName evidence="1">Uncharacterized protein</fullName>
    </submittedName>
</protein>
<dbReference type="EMBL" id="AP023343">
    <property type="protein sequence ID" value="BCI88773.1"/>
    <property type="molecule type" value="Genomic_DNA"/>
</dbReference>
<evidence type="ECO:0000313" key="1">
    <source>
        <dbReference type="EMBL" id="BCI88773.1"/>
    </source>
</evidence>
<sequence length="94" mass="10087">MMRFDVDVAGGTHRQVEAGVTAQRRQHVVVERHPGVDVDLPGAVEIQFDDDVGFARAPFDAGTAGCVAWWGRSWRSYGAGGGDQFGGSDSRARP</sequence>
<proteinExistence type="predicted"/>
<accession>A0A7G1IF11</accession>